<proteinExistence type="evidence at transcript level"/>
<dbReference type="EMBL" id="EF087452">
    <property type="protein sequence ID" value="ABK26694.1"/>
    <property type="molecule type" value="mRNA"/>
</dbReference>
<evidence type="ECO:0000256" key="2">
    <source>
        <dbReference type="SAM" id="SignalP"/>
    </source>
</evidence>
<feature type="signal peptide" evidence="2">
    <location>
        <begin position="1"/>
        <end position="21"/>
    </location>
</feature>
<name>A9P1D3_PICSI</name>
<evidence type="ECO:0000256" key="1">
    <source>
        <dbReference type="SAM" id="MobiDB-lite"/>
    </source>
</evidence>
<feature type="compositionally biased region" description="Polar residues" evidence="1">
    <location>
        <begin position="92"/>
        <end position="103"/>
    </location>
</feature>
<organism evidence="3">
    <name type="scientific">Picea sitchensis</name>
    <name type="common">Sitka spruce</name>
    <name type="synonym">Pinus sitchensis</name>
    <dbReference type="NCBI Taxonomy" id="3332"/>
    <lineage>
        <taxon>Eukaryota</taxon>
        <taxon>Viridiplantae</taxon>
        <taxon>Streptophyta</taxon>
        <taxon>Embryophyta</taxon>
        <taxon>Tracheophyta</taxon>
        <taxon>Spermatophyta</taxon>
        <taxon>Pinopsida</taxon>
        <taxon>Pinidae</taxon>
        <taxon>Conifers I</taxon>
        <taxon>Pinales</taxon>
        <taxon>Pinaceae</taxon>
        <taxon>Picea</taxon>
    </lineage>
</organism>
<dbReference type="AlphaFoldDB" id="A9P1D3"/>
<sequence length="111" mass="12755">MKGVLPLVIVVFASLFTLCFTIQQPATMLQVSTDDYQNKVETNRALNEKRRFDRKMLTAAYYSFLDSHAPFYMKKTTRGLPGNKRHGFSFRNVPSTPNPTQNKYRPGSGFR</sequence>
<keyword evidence="2" id="KW-0732">Signal</keyword>
<dbReference type="OMA" id="SHAPFYM"/>
<reference evidence="3" key="1">
    <citation type="journal article" date="2008" name="BMC Genomics">
        <title>A conifer genomics resource of 200,000 spruce (Picea spp.) ESTs and 6,464 high-quality, sequence-finished full-length cDNAs for Sitka spruce (Picea sitchensis).</title>
        <authorList>
            <person name="Ralph S.G."/>
            <person name="Chun H.J."/>
            <person name="Kolosova N."/>
            <person name="Cooper D."/>
            <person name="Oddy C."/>
            <person name="Ritland C.E."/>
            <person name="Kirkpatrick R."/>
            <person name="Moore R."/>
            <person name="Barber S."/>
            <person name="Holt R.A."/>
            <person name="Jones S.J."/>
            <person name="Marra M.A."/>
            <person name="Douglas C.J."/>
            <person name="Ritland K."/>
            <person name="Bohlmann J."/>
        </authorList>
    </citation>
    <scope>NUCLEOTIDE SEQUENCE</scope>
    <source>
        <tissue evidence="3">Bark</tissue>
    </source>
</reference>
<feature type="region of interest" description="Disordered" evidence="1">
    <location>
        <begin position="76"/>
        <end position="111"/>
    </location>
</feature>
<feature type="chain" id="PRO_5002741376" evidence="2">
    <location>
        <begin position="22"/>
        <end position="111"/>
    </location>
</feature>
<protein>
    <submittedName>
        <fullName evidence="3">Uncharacterized protein</fullName>
    </submittedName>
</protein>
<evidence type="ECO:0000313" key="3">
    <source>
        <dbReference type="EMBL" id="ABK26694.1"/>
    </source>
</evidence>
<accession>A9P1D3</accession>